<proteinExistence type="predicted"/>
<dbReference type="GO" id="GO:0004386">
    <property type="term" value="F:helicase activity"/>
    <property type="evidence" value="ECO:0007669"/>
    <property type="project" value="UniProtKB-KW"/>
</dbReference>
<dbReference type="RefSeq" id="XP_013248127.1">
    <property type="nucleotide sequence ID" value="XM_013392673.1"/>
</dbReference>
<reference evidence="5" key="2">
    <citation type="submission" date="2013-10" db="EMBL/GenBank/DDBJ databases">
        <authorList>
            <person name="Aslett M."/>
        </authorList>
    </citation>
    <scope>NUCLEOTIDE SEQUENCE</scope>
    <source>
        <strain evidence="5">Houghton</strain>
    </source>
</reference>
<dbReference type="PANTHER" id="PTHR18934:SF99">
    <property type="entry name" value="ATP-DEPENDENT RNA HELICASE DHX37-RELATED"/>
    <property type="match status" value="1"/>
</dbReference>
<evidence type="ECO:0000256" key="1">
    <source>
        <dbReference type="ARBA" id="ARBA00022741"/>
    </source>
</evidence>
<dbReference type="GO" id="GO:0003723">
    <property type="term" value="F:RNA binding"/>
    <property type="evidence" value="ECO:0007669"/>
    <property type="project" value="TreeGrafter"/>
</dbReference>
<dbReference type="PANTHER" id="PTHR18934">
    <property type="entry name" value="ATP-DEPENDENT RNA HELICASE"/>
    <property type="match status" value="1"/>
</dbReference>
<keyword evidence="3" id="KW-0347">Helicase</keyword>
<keyword evidence="6" id="KW-1185">Reference proteome</keyword>
<evidence type="ECO:0000313" key="6">
    <source>
        <dbReference type="Proteomes" id="UP000018050"/>
    </source>
</evidence>
<organism evidence="5 6">
    <name type="scientific">Eimeria acervulina</name>
    <name type="common">Coccidian parasite</name>
    <dbReference type="NCBI Taxonomy" id="5801"/>
    <lineage>
        <taxon>Eukaryota</taxon>
        <taxon>Sar</taxon>
        <taxon>Alveolata</taxon>
        <taxon>Apicomplexa</taxon>
        <taxon>Conoidasida</taxon>
        <taxon>Coccidia</taxon>
        <taxon>Eucoccidiorida</taxon>
        <taxon>Eimeriorina</taxon>
        <taxon>Eimeriidae</taxon>
        <taxon>Eimeria</taxon>
    </lineage>
</organism>
<gene>
    <name evidence="5" type="ORF">EAH_00066570</name>
</gene>
<name>U6GV75_EIMAC</name>
<dbReference type="OMA" id="SCWQQAA"/>
<evidence type="ECO:0000256" key="3">
    <source>
        <dbReference type="ARBA" id="ARBA00022806"/>
    </source>
</evidence>
<dbReference type="Gene3D" id="1.20.120.1080">
    <property type="match status" value="1"/>
</dbReference>
<dbReference type="OrthoDB" id="10253254at2759"/>
<dbReference type="GO" id="GO:0005524">
    <property type="term" value="F:ATP binding"/>
    <property type="evidence" value="ECO:0007669"/>
    <property type="project" value="UniProtKB-KW"/>
</dbReference>
<protein>
    <submittedName>
        <fullName evidence="5">Uncharacterized protein</fullName>
    </submittedName>
</protein>
<dbReference type="GeneID" id="25274727"/>
<keyword evidence="4" id="KW-0067">ATP-binding</keyword>
<keyword evidence="2" id="KW-0378">Hydrolase</keyword>
<accession>U6GV75</accession>
<evidence type="ECO:0000256" key="4">
    <source>
        <dbReference type="ARBA" id="ARBA00022840"/>
    </source>
</evidence>
<evidence type="ECO:0000313" key="5">
    <source>
        <dbReference type="EMBL" id="CDI82474.1"/>
    </source>
</evidence>
<reference evidence="5" key="1">
    <citation type="submission" date="2013-10" db="EMBL/GenBank/DDBJ databases">
        <title>Genomic analysis of the causative agents of coccidiosis in chickens.</title>
        <authorList>
            <person name="Reid A.J."/>
            <person name="Blake D."/>
            <person name="Billington K."/>
            <person name="Browne H."/>
            <person name="Dunn M."/>
            <person name="Hung S."/>
            <person name="Kawahara F."/>
            <person name="Miranda-Saavedra D."/>
            <person name="Mourier T."/>
            <person name="Nagra H."/>
            <person name="Otto T.D."/>
            <person name="Rawlings N."/>
            <person name="Sanchez A."/>
            <person name="Sanders M."/>
            <person name="Subramaniam C."/>
            <person name="Tay Y."/>
            <person name="Dear P."/>
            <person name="Doerig C."/>
            <person name="Gruber A."/>
            <person name="Parkinson J."/>
            <person name="Shirley M."/>
            <person name="Wan K.L."/>
            <person name="Berriman M."/>
            <person name="Tomley F."/>
            <person name="Pain A."/>
        </authorList>
    </citation>
    <scope>NUCLEOTIDE SEQUENCE</scope>
    <source>
        <strain evidence="5">Houghton</strain>
    </source>
</reference>
<dbReference type="AlphaFoldDB" id="U6GV75"/>
<dbReference type="VEuPathDB" id="ToxoDB:EAH_00066570"/>
<evidence type="ECO:0000256" key="2">
    <source>
        <dbReference type="ARBA" id="ARBA00022801"/>
    </source>
</evidence>
<dbReference type="GO" id="GO:0016787">
    <property type="term" value="F:hydrolase activity"/>
    <property type="evidence" value="ECO:0007669"/>
    <property type="project" value="UniProtKB-KW"/>
</dbReference>
<dbReference type="Pfam" id="PF21010">
    <property type="entry name" value="HA2_C"/>
    <property type="match status" value="1"/>
</dbReference>
<feature type="non-terminal residue" evidence="5">
    <location>
        <position position="1"/>
    </location>
</feature>
<dbReference type="EMBL" id="HG672424">
    <property type="protein sequence ID" value="CDI82474.1"/>
    <property type="molecule type" value="Genomic_DNA"/>
</dbReference>
<dbReference type="Proteomes" id="UP000018050">
    <property type="component" value="Unassembled WGS sequence"/>
</dbReference>
<feature type="non-terminal residue" evidence="5">
    <location>
        <position position="202"/>
    </location>
</feature>
<sequence>RQLAALPLPPQLGLILLSSVSFNCVEEALTLVSMLSAEATLTTPFCISRGKAAALKKARKTIIDSSSDHLTLIKAYQLWTQAADPHAFCREVGLSNSSMLLARRIRGQLEDALKALGVSTPQHPTPAAAAAAAATAAATAAVEEGLSSSQQQALNFKRNLTKSCWQQAAYYQPETRQYITAVNRQTAKIHPTSVLADAPQPP</sequence>
<keyword evidence="1" id="KW-0547">Nucleotide-binding</keyword>